<dbReference type="EMBL" id="JAUSVY010000006">
    <property type="protein sequence ID" value="MDQ0506015.1"/>
    <property type="molecule type" value="Genomic_DNA"/>
</dbReference>
<proteinExistence type="predicted"/>
<comment type="caution">
    <text evidence="2">The sequence shown here is derived from an EMBL/GenBank/DDBJ whole genome shotgun (WGS) entry which is preliminary data.</text>
</comment>
<evidence type="ECO:0000313" key="3">
    <source>
        <dbReference type="Proteomes" id="UP001241747"/>
    </source>
</evidence>
<gene>
    <name evidence="2" type="ORF">QOZ94_002819</name>
</gene>
<protein>
    <submittedName>
        <fullName evidence="2">Uncharacterized membrane protein (UPF0127 family)</fullName>
    </submittedName>
</protein>
<dbReference type="Proteomes" id="UP001241747">
    <property type="component" value="Unassembled WGS sequence"/>
</dbReference>
<evidence type="ECO:0000313" key="2">
    <source>
        <dbReference type="EMBL" id="MDQ0506015.1"/>
    </source>
</evidence>
<dbReference type="InterPro" id="IPR038695">
    <property type="entry name" value="Saro_0823-like_sf"/>
</dbReference>
<dbReference type="Gene3D" id="2.60.120.1140">
    <property type="entry name" value="Protein of unknown function DUF192"/>
    <property type="match status" value="1"/>
</dbReference>
<feature type="signal peptide" evidence="1">
    <location>
        <begin position="1"/>
        <end position="25"/>
    </location>
</feature>
<evidence type="ECO:0000256" key="1">
    <source>
        <dbReference type="SAM" id="SignalP"/>
    </source>
</evidence>
<organism evidence="2 3">
    <name type="scientific">Xanthobacter agilis</name>
    <dbReference type="NCBI Taxonomy" id="47492"/>
    <lineage>
        <taxon>Bacteria</taxon>
        <taxon>Pseudomonadati</taxon>
        <taxon>Pseudomonadota</taxon>
        <taxon>Alphaproteobacteria</taxon>
        <taxon>Hyphomicrobiales</taxon>
        <taxon>Xanthobacteraceae</taxon>
        <taxon>Xanthobacter</taxon>
    </lineage>
</organism>
<dbReference type="PANTHER" id="PTHR37953:SF1">
    <property type="entry name" value="UPF0127 PROTEIN MJ1496"/>
    <property type="match status" value="1"/>
</dbReference>
<feature type="chain" id="PRO_5045095211" evidence="1">
    <location>
        <begin position="26"/>
        <end position="154"/>
    </location>
</feature>
<name>A0ABU0LFU6_XANAG</name>
<keyword evidence="1" id="KW-0732">Signal</keyword>
<dbReference type="PANTHER" id="PTHR37953">
    <property type="entry name" value="UPF0127 PROTEIN MJ1496"/>
    <property type="match status" value="1"/>
</dbReference>
<dbReference type="RefSeq" id="WP_370877820.1">
    <property type="nucleotide sequence ID" value="NZ_JABWGX010000001.1"/>
</dbReference>
<reference evidence="2 3" key="1">
    <citation type="submission" date="2023-07" db="EMBL/GenBank/DDBJ databases">
        <title>Genomic Encyclopedia of Type Strains, Phase IV (KMG-IV): sequencing the most valuable type-strain genomes for metagenomic binning, comparative biology and taxonomic classification.</title>
        <authorList>
            <person name="Goeker M."/>
        </authorList>
    </citation>
    <scope>NUCLEOTIDE SEQUENCE [LARGE SCALE GENOMIC DNA]</scope>
    <source>
        <strain evidence="2 3">DSM 3770</strain>
    </source>
</reference>
<dbReference type="Pfam" id="PF02643">
    <property type="entry name" value="DUF192"/>
    <property type="match status" value="1"/>
</dbReference>
<sequence>MAAALLALAALPAATVLIPALRSVAAAMTVEPMEIATKSGVVVLEVEVAQTDAERTTGLMYRKSLPDHHGMLFDFQVDQPVYMWMKNTYIPLDMLFIRSDGTIARIATMTTPLSTATIASGEPVRAVVEIAGGTAKKLGIAPGDTVAHRVFKQK</sequence>
<dbReference type="InterPro" id="IPR003795">
    <property type="entry name" value="DUF192"/>
</dbReference>
<keyword evidence="3" id="KW-1185">Reference proteome</keyword>
<accession>A0ABU0LFU6</accession>